<keyword evidence="1" id="KW-0732">Signal</keyword>
<dbReference type="GO" id="GO:0006974">
    <property type="term" value="P:DNA damage response"/>
    <property type="evidence" value="ECO:0007669"/>
    <property type="project" value="TreeGrafter"/>
</dbReference>
<keyword evidence="3" id="KW-1185">Reference proteome</keyword>
<dbReference type="InterPro" id="IPR007497">
    <property type="entry name" value="SIMPL/DUF541"/>
</dbReference>
<dbReference type="PANTHER" id="PTHR34387">
    <property type="entry name" value="SLR1258 PROTEIN"/>
    <property type="match status" value="1"/>
</dbReference>
<comment type="caution">
    <text evidence="2">The sequence shown here is derived from an EMBL/GenBank/DDBJ whole genome shotgun (WGS) entry which is preliminary data.</text>
</comment>
<gene>
    <name evidence="2" type="ORF">NLF92_01030</name>
</gene>
<proteinExistence type="predicted"/>
<name>A0AA42BNK6_9ALTE</name>
<dbReference type="PANTHER" id="PTHR34387:SF1">
    <property type="entry name" value="PERIPLASMIC IMMUNOGENIC PROTEIN"/>
    <property type="match status" value="1"/>
</dbReference>
<dbReference type="Proteomes" id="UP001165413">
    <property type="component" value="Unassembled WGS sequence"/>
</dbReference>
<dbReference type="Gene3D" id="3.30.110.170">
    <property type="entry name" value="Protein of unknown function (DUF541), domain 1"/>
    <property type="match status" value="1"/>
</dbReference>
<dbReference type="Pfam" id="PF04402">
    <property type="entry name" value="SIMPL"/>
    <property type="match status" value="1"/>
</dbReference>
<organism evidence="2 3">
    <name type="scientific">Opacimonas viscosa</name>
    <dbReference type="NCBI Taxonomy" id="2961944"/>
    <lineage>
        <taxon>Bacteria</taxon>
        <taxon>Pseudomonadati</taxon>
        <taxon>Pseudomonadota</taxon>
        <taxon>Gammaproteobacteria</taxon>
        <taxon>Alteromonadales</taxon>
        <taxon>Alteromonadaceae</taxon>
        <taxon>Opacimonas</taxon>
    </lineage>
</organism>
<dbReference type="Gene3D" id="3.30.70.2970">
    <property type="entry name" value="Protein of unknown function (DUF541), domain 2"/>
    <property type="match status" value="1"/>
</dbReference>
<dbReference type="AlphaFoldDB" id="A0AA42BNK6"/>
<dbReference type="EMBL" id="JANATA010000001">
    <property type="protein sequence ID" value="MCP3427526.1"/>
    <property type="molecule type" value="Genomic_DNA"/>
</dbReference>
<sequence>MQKILFSILVFSLTLSIDMASAANPDPHNFEPLPRQITVNGSANVAQEPDQITFVIGIEERGSDPKTMQRSVSKTANKVVNILKKSGIKDTQIQSMRMQLQPFVEYKNGQRVQQDFVLGRTIQVTHNLFDAHPVILEEIVAIGATRISGIQFTVSDQDVHYQKALELAVINARERAQALLTPLGETLGEVLQIHENSRNHGPVQHNRMLMAESQADNQLNLPGQKMVNAQVNITFAIAK</sequence>
<reference evidence="2" key="1">
    <citation type="submission" date="2022-07" db="EMBL/GenBank/DDBJ databases">
        <title>Characterization of the Novel Bacterium Alteromonas immobilis LMIT006 and Alteromonas gregis LMIT007.</title>
        <authorList>
            <person name="Lin X."/>
        </authorList>
    </citation>
    <scope>NUCLEOTIDE SEQUENCE</scope>
    <source>
        <strain evidence="2">LMIT007</strain>
    </source>
</reference>
<protein>
    <submittedName>
        <fullName evidence="2">SIMPL domain-containing protein</fullName>
    </submittedName>
</protein>
<evidence type="ECO:0000313" key="3">
    <source>
        <dbReference type="Proteomes" id="UP001165413"/>
    </source>
</evidence>
<feature type="chain" id="PRO_5041447042" evidence="1">
    <location>
        <begin position="23"/>
        <end position="239"/>
    </location>
</feature>
<evidence type="ECO:0000313" key="2">
    <source>
        <dbReference type="EMBL" id="MCP3427526.1"/>
    </source>
</evidence>
<accession>A0AA42BNK6</accession>
<feature type="signal peptide" evidence="1">
    <location>
        <begin position="1"/>
        <end position="22"/>
    </location>
</feature>
<evidence type="ECO:0000256" key="1">
    <source>
        <dbReference type="SAM" id="SignalP"/>
    </source>
</evidence>
<dbReference type="RefSeq" id="WP_254097955.1">
    <property type="nucleotide sequence ID" value="NZ_JANATA010000001.1"/>
</dbReference>
<dbReference type="InterPro" id="IPR052022">
    <property type="entry name" value="26kDa_periplasmic_antigen"/>
</dbReference>